<dbReference type="NCBIfam" id="NF009671">
    <property type="entry name" value="PRK13192.1"/>
    <property type="match status" value="1"/>
</dbReference>
<proteinExistence type="inferred from homology"/>
<evidence type="ECO:0000256" key="1">
    <source>
        <dbReference type="ARBA" id="ARBA00004897"/>
    </source>
</evidence>
<dbReference type="InterPro" id="IPR036463">
    <property type="entry name" value="Urease_gamma_sf"/>
</dbReference>
<dbReference type="Pfam" id="PF00547">
    <property type="entry name" value="Urease_gamma"/>
    <property type="match status" value="1"/>
</dbReference>
<dbReference type="FunFam" id="3.30.280.10:FF:000001">
    <property type="entry name" value="Urease subunit alpha"/>
    <property type="match status" value="1"/>
</dbReference>
<name>A0A9W8E2K0_9FUNG</name>
<dbReference type="SUPFAM" id="SSF54111">
    <property type="entry name" value="Urease, gamma-subunit"/>
    <property type="match status" value="1"/>
</dbReference>
<dbReference type="OrthoDB" id="1708534at2759"/>
<dbReference type="InterPro" id="IPR017951">
    <property type="entry name" value="Urease_asu_c"/>
</dbReference>
<dbReference type="PRINTS" id="PR01752">
    <property type="entry name" value="UREASE"/>
</dbReference>
<dbReference type="InterPro" id="IPR017950">
    <property type="entry name" value="Urease_AS"/>
</dbReference>
<evidence type="ECO:0000256" key="10">
    <source>
        <dbReference type="PIRSR" id="PIRSR611612-52"/>
    </source>
</evidence>
<keyword evidence="15" id="KW-1185">Reference proteome</keyword>
<dbReference type="GO" id="GO:0043419">
    <property type="term" value="P:urea catabolic process"/>
    <property type="evidence" value="ECO:0007669"/>
    <property type="project" value="InterPro"/>
</dbReference>
<dbReference type="Pfam" id="PF00449">
    <property type="entry name" value="Urease_alpha"/>
    <property type="match status" value="1"/>
</dbReference>
<evidence type="ECO:0000259" key="13">
    <source>
        <dbReference type="PROSITE" id="PS51368"/>
    </source>
</evidence>
<dbReference type="Gene3D" id="3.30.280.10">
    <property type="entry name" value="Urease, gamma-like subunit"/>
    <property type="match status" value="1"/>
</dbReference>
<evidence type="ECO:0000256" key="7">
    <source>
        <dbReference type="ARBA" id="ARBA00030395"/>
    </source>
</evidence>
<dbReference type="EMBL" id="JANBPT010000045">
    <property type="protein sequence ID" value="KAJ1929152.1"/>
    <property type="molecule type" value="Genomic_DNA"/>
</dbReference>
<dbReference type="GO" id="GO:0035550">
    <property type="term" value="C:urease complex"/>
    <property type="evidence" value="ECO:0007669"/>
    <property type="project" value="InterPro"/>
</dbReference>
<dbReference type="NCBIfam" id="TIGR00192">
    <property type="entry name" value="urease_beta"/>
    <property type="match status" value="1"/>
</dbReference>
<dbReference type="Proteomes" id="UP001150569">
    <property type="component" value="Unassembled WGS sequence"/>
</dbReference>
<feature type="binding site" evidence="11">
    <location>
        <position position="504"/>
    </location>
    <ligand>
        <name>substrate</name>
    </ligand>
</feature>
<evidence type="ECO:0000256" key="4">
    <source>
        <dbReference type="ARBA" id="ARBA00022596"/>
    </source>
</evidence>
<dbReference type="InterPro" id="IPR002026">
    <property type="entry name" value="Urease_gamma/gamma-beta_su"/>
</dbReference>
<dbReference type="InterPro" id="IPR050069">
    <property type="entry name" value="Urease_subunit"/>
</dbReference>
<comment type="pathway">
    <text evidence="1">Nitrogen metabolism; urea degradation; CO(2) and NH(3) from urea (urease route): step 1/1.</text>
</comment>
<keyword evidence="6 11" id="KW-0378">Hydrolase</keyword>
<feature type="binding site" description="via carbamate group" evidence="9">
    <location>
        <position position="502"/>
    </location>
    <ligand>
        <name>Ni(2+)</name>
        <dbReference type="ChEBI" id="CHEBI:49786"/>
        <label>2</label>
    </ligand>
</feature>
<dbReference type="PROSITE" id="PS00145">
    <property type="entry name" value="UREASE_2"/>
    <property type="match status" value="1"/>
</dbReference>
<feature type="region of interest" description="Disordered" evidence="12">
    <location>
        <begin position="852"/>
        <end position="890"/>
    </location>
</feature>
<dbReference type="InterPro" id="IPR002019">
    <property type="entry name" value="Urease_beta-like"/>
</dbReference>
<dbReference type="InterPro" id="IPR032466">
    <property type="entry name" value="Metal_Hydrolase"/>
</dbReference>
<evidence type="ECO:0000256" key="8">
    <source>
        <dbReference type="PIRSR" id="PIRSR611612-50"/>
    </source>
</evidence>
<dbReference type="SUPFAM" id="SSF51278">
    <property type="entry name" value="Urease, beta-subunit"/>
    <property type="match status" value="1"/>
</dbReference>
<organism evidence="14 15">
    <name type="scientific">Tieghemiomyces parasiticus</name>
    <dbReference type="NCBI Taxonomy" id="78921"/>
    <lineage>
        <taxon>Eukaryota</taxon>
        <taxon>Fungi</taxon>
        <taxon>Fungi incertae sedis</taxon>
        <taxon>Zoopagomycota</taxon>
        <taxon>Kickxellomycotina</taxon>
        <taxon>Dimargaritomycetes</taxon>
        <taxon>Dimargaritales</taxon>
        <taxon>Dimargaritaceae</taxon>
        <taxon>Tieghemiomyces</taxon>
    </lineage>
</organism>
<dbReference type="Gene3D" id="3.20.20.140">
    <property type="entry name" value="Metal-dependent hydrolases"/>
    <property type="match status" value="3"/>
</dbReference>
<dbReference type="InterPro" id="IPR006680">
    <property type="entry name" value="Amidohydro-rel"/>
</dbReference>
<sequence>MHLLPRELDKLQLIQVGRLAQSRLARGIRLNQAEATALITTQILELMREGNHTVAELMQLGREMLGYRHVLPAVPSGLEDVQVEGTVPSGTFLVTVNHPIASTDGNLELALQGSFLPVPDPERTFPWNDHLAELYRPERQPGAVFVRPEPIVINEGRKRYRLRITNHGDRPIQVGSHFHLVEANASLSFDRVRAYGRRLDIAAGTAVRFEPGESKTVTLVDIAGHRVIRGGNHLMPGPVEHTPERYRALVEQLTLRSFANVHEPEVRRASRNEKEKEEEELKPTTIDRHTYADMFGPTTGDRVRLGDTDLVLEVEKDHTMYGDECKFGGGKVIREGMGQAVGVGDDGALDLVITNALIVDYTGIFKADIGVRKGYIVGIGKAGNPDVMDGVTPGMTVGVTTDVIGGEGKIVTAGAIDTHVHFVGLDLCHEAIASGITTMIGGGAGPTTGTNATTCTTGRFHMQFMLEAVDTLPLNFGFTGKGNTSASEGLIEQVEAGAIGLKIHEDWGSTPAAIDACLTVCDQYDIQASIHTDTLNEAGFVEATIAAFKDRAIHTYHTEGAGGGHAPDIIQVCGVPHVLPSSTNPTRPYTLNTLDEHIDMLMVCHHLSKNIPEDIAFAESRIRAETIAAEDVLHDQGAISMISSDSQAMGRIGEVISRTWRTAHKMKIQRGYLPPDHPRADDGGEETSTPKSSRATDSNHDVSASSSKPSPSPSSTTYLPPSPPFDTPHDNFRIKRYVSKYTINPAITHGIAHVVGSIEVGKLADLILFTPRNFGSRPEIVVKGGTIAWSAMGDANGSIPTTQPVNLRPAYGALPGAAAINSLAFVSRAALHRLTMGQAKADEVADVVERQGTPKKTVVGRGSSKPLTSQTKHGHGGGGGGGGCGRHHQSGDKEIAAADNVVVADNTPLNYRINKRLVAVQNCRTITKNDLKFNSALPVVVVDPETYQVTADGVPCVCDPVAVLPLTQNYNLF</sequence>
<evidence type="ECO:0000256" key="6">
    <source>
        <dbReference type="ARBA" id="ARBA00022801"/>
    </source>
</evidence>
<keyword evidence="4 9" id="KW-0533">Nickel</keyword>
<dbReference type="InterPro" id="IPR011612">
    <property type="entry name" value="Urease_alpha_N_dom"/>
</dbReference>
<feature type="binding site" evidence="9">
    <location>
        <position position="557"/>
    </location>
    <ligand>
        <name>Ni(2+)</name>
        <dbReference type="ChEBI" id="CHEBI:49786"/>
        <label>2</label>
    </ligand>
</feature>
<accession>A0A9W8E2K0</accession>
<feature type="binding site" evidence="9">
    <location>
        <position position="645"/>
    </location>
    <ligand>
        <name>Ni(2+)</name>
        <dbReference type="ChEBI" id="CHEBI:49786"/>
        <label>1</label>
    </ligand>
</feature>
<dbReference type="PANTHER" id="PTHR33569:SF1">
    <property type="entry name" value="UREASE"/>
    <property type="match status" value="1"/>
</dbReference>
<evidence type="ECO:0000313" key="14">
    <source>
        <dbReference type="EMBL" id="KAJ1929152.1"/>
    </source>
</evidence>
<evidence type="ECO:0000256" key="3">
    <source>
        <dbReference type="ARBA" id="ARBA00013883"/>
    </source>
</evidence>
<comment type="PTM">
    <text evidence="8">Carbamylation allows a single lysine to coordinate two nickel ions.</text>
</comment>
<dbReference type="CDD" id="cd00407">
    <property type="entry name" value="Urease_beta"/>
    <property type="match status" value="1"/>
</dbReference>
<feature type="binding site" description="via carbamate group" evidence="9">
    <location>
        <position position="502"/>
    </location>
    <ligand>
        <name>Ni(2+)</name>
        <dbReference type="ChEBI" id="CHEBI:49786"/>
        <label>1</label>
    </ligand>
</feature>
<dbReference type="AlphaFoldDB" id="A0A9W8E2K0"/>
<feature type="active site" description="Proton donor" evidence="10 11">
    <location>
        <position position="605"/>
    </location>
</feature>
<dbReference type="Gene3D" id="2.30.40.10">
    <property type="entry name" value="Urease, subunit C, domain 1"/>
    <property type="match status" value="2"/>
</dbReference>
<comment type="cofactor">
    <cofactor evidence="9">
        <name>Ni cation</name>
        <dbReference type="ChEBI" id="CHEBI:25516"/>
    </cofactor>
    <text evidence="9">Binds 2 nickel ions per subunit.</text>
</comment>
<feature type="domain" description="Urease" evidence="13">
    <location>
        <begin position="414"/>
        <end position="973"/>
    </location>
</feature>
<reference evidence="14" key="1">
    <citation type="submission" date="2022-07" db="EMBL/GenBank/DDBJ databases">
        <title>Phylogenomic reconstructions and comparative analyses of Kickxellomycotina fungi.</title>
        <authorList>
            <person name="Reynolds N.K."/>
            <person name="Stajich J.E."/>
            <person name="Barry K."/>
            <person name="Grigoriev I.V."/>
            <person name="Crous P."/>
            <person name="Smith M.E."/>
        </authorList>
    </citation>
    <scope>NUCLEOTIDE SEQUENCE</scope>
    <source>
        <strain evidence="14">RSA 861</strain>
    </source>
</reference>
<dbReference type="PANTHER" id="PTHR33569">
    <property type="entry name" value="UREASE"/>
    <property type="match status" value="1"/>
</dbReference>
<evidence type="ECO:0000256" key="11">
    <source>
        <dbReference type="PROSITE-ProRule" id="PRU00700"/>
    </source>
</evidence>
<dbReference type="NCBIfam" id="TIGR00193">
    <property type="entry name" value="urease_gam"/>
    <property type="match status" value="1"/>
</dbReference>
<dbReference type="Pfam" id="PF00699">
    <property type="entry name" value="Urease_beta"/>
    <property type="match status" value="1"/>
</dbReference>
<evidence type="ECO:0000256" key="5">
    <source>
        <dbReference type="ARBA" id="ARBA00022723"/>
    </source>
</evidence>
<feature type="compositionally biased region" description="Low complexity" evidence="12">
    <location>
        <begin position="703"/>
        <end position="719"/>
    </location>
</feature>
<protein>
    <recommendedName>
        <fullName evidence="3">Urease</fullName>
        <ecNumber evidence="2">3.5.1.5</ecNumber>
    </recommendedName>
    <alternativeName>
        <fullName evidence="7">Urea amidohydrolase</fullName>
    </alternativeName>
</protein>
<feature type="binding site" evidence="9">
    <location>
        <position position="419"/>
    </location>
    <ligand>
        <name>Ni(2+)</name>
        <dbReference type="ChEBI" id="CHEBI:49786"/>
        <label>1</label>
    </ligand>
</feature>
<feature type="compositionally biased region" description="Polar residues" evidence="12">
    <location>
        <begin position="686"/>
        <end position="696"/>
    </location>
</feature>
<dbReference type="InterPro" id="IPR005848">
    <property type="entry name" value="Urease_asu"/>
</dbReference>
<dbReference type="SUPFAM" id="SSF51556">
    <property type="entry name" value="Metallo-dependent hydrolases"/>
    <property type="match status" value="2"/>
</dbReference>
<feature type="region of interest" description="Disordered" evidence="12">
    <location>
        <begin position="667"/>
        <end position="730"/>
    </location>
</feature>
<dbReference type="Gene3D" id="2.10.150.10">
    <property type="entry name" value="Urease, beta subunit"/>
    <property type="match status" value="1"/>
</dbReference>
<evidence type="ECO:0000256" key="9">
    <source>
        <dbReference type="PIRSR" id="PIRSR611612-51"/>
    </source>
</evidence>
<dbReference type="InterPro" id="IPR011059">
    <property type="entry name" value="Metal-dep_hydrolase_composite"/>
</dbReference>
<feature type="binding site" evidence="9">
    <location>
        <position position="531"/>
    </location>
    <ligand>
        <name>Ni(2+)</name>
        <dbReference type="ChEBI" id="CHEBI:49786"/>
        <label>2</label>
    </ligand>
</feature>
<dbReference type="HAMAP" id="MF_01953">
    <property type="entry name" value="Urease_alpha"/>
    <property type="match status" value="1"/>
</dbReference>
<dbReference type="GO" id="GO:0009039">
    <property type="term" value="F:urease activity"/>
    <property type="evidence" value="ECO:0007669"/>
    <property type="project" value="UniProtKB-EC"/>
</dbReference>
<comment type="caution">
    <text evidence="14">The sequence shown here is derived from an EMBL/GenBank/DDBJ whole genome shotgun (WGS) entry which is preliminary data.</text>
</comment>
<dbReference type="SUPFAM" id="SSF51338">
    <property type="entry name" value="Composite domain of metallo-dependent hydrolases"/>
    <property type="match status" value="2"/>
</dbReference>
<gene>
    <name evidence="14" type="primary">URE1_1</name>
    <name evidence="14" type="ORF">IWQ60_001413</name>
</gene>
<evidence type="ECO:0000256" key="2">
    <source>
        <dbReference type="ARBA" id="ARBA00012934"/>
    </source>
</evidence>
<feature type="binding site" evidence="9">
    <location>
        <position position="421"/>
    </location>
    <ligand>
        <name>Ni(2+)</name>
        <dbReference type="ChEBI" id="CHEBI:49786"/>
        <label>1</label>
    </ligand>
</feature>
<dbReference type="EC" id="3.5.1.5" evidence="2"/>
<dbReference type="GO" id="GO:0016151">
    <property type="term" value="F:nickel cation binding"/>
    <property type="evidence" value="ECO:0007669"/>
    <property type="project" value="InterPro"/>
</dbReference>
<dbReference type="InterPro" id="IPR036461">
    <property type="entry name" value="Urease_betasu_sf"/>
</dbReference>
<dbReference type="CDD" id="cd00375">
    <property type="entry name" value="Urease_alpha"/>
    <property type="match status" value="1"/>
</dbReference>
<evidence type="ECO:0000313" key="15">
    <source>
        <dbReference type="Proteomes" id="UP001150569"/>
    </source>
</evidence>
<evidence type="ECO:0000256" key="12">
    <source>
        <dbReference type="SAM" id="MobiDB-lite"/>
    </source>
</evidence>
<dbReference type="PROSITE" id="PS51368">
    <property type="entry name" value="UREASE_3"/>
    <property type="match status" value="1"/>
</dbReference>
<feature type="modified residue" description="N6-carboxylysine" evidence="8">
    <location>
        <position position="502"/>
    </location>
</feature>
<keyword evidence="5 9" id="KW-0479">Metal-binding</keyword>
<dbReference type="Pfam" id="PF01979">
    <property type="entry name" value="Amidohydro_1"/>
    <property type="match status" value="2"/>
</dbReference>
<dbReference type="NCBIfam" id="NF009686">
    <property type="entry name" value="PRK13207.1"/>
    <property type="match status" value="1"/>
</dbReference>